<name>A0A5K7Z168_9BACT</name>
<dbReference type="Pfam" id="PF00589">
    <property type="entry name" value="Phage_integrase"/>
    <property type="match status" value="1"/>
</dbReference>
<feature type="domain" description="Tyr recombinase" evidence="3">
    <location>
        <begin position="1"/>
        <end position="88"/>
    </location>
</feature>
<evidence type="ECO:0000256" key="1">
    <source>
        <dbReference type="ARBA" id="ARBA00023172"/>
    </source>
</evidence>
<evidence type="ECO:0000259" key="3">
    <source>
        <dbReference type="PROSITE" id="PS51898"/>
    </source>
</evidence>
<organism evidence="4 5">
    <name type="scientific">Desulfosarcina widdelii</name>
    <dbReference type="NCBI Taxonomy" id="947919"/>
    <lineage>
        <taxon>Bacteria</taxon>
        <taxon>Pseudomonadati</taxon>
        <taxon>Thermodesulfobacteriota</taxon>
        <taxon>Desulfobacteria</taxon>
        <taxon>Desulfobacterales</taxon>
        <taxon>Desulfosarcinaceae</taxon>
        <taxon>Desulfosarcina</taxon>
    </lineage>
</organism>
<feature type="compositionally biased region" description="Polar residues" evidence="2">
    <location>
        <begin position="95"/>
        <end position="104"/>
    </location>
</feature>
<dbReference type="PANTHER" id="PTHR30349">
    <property type="entry name" value="PHAGE INTEGRASE-RELATED"/>
    <property type="match status" value="1"/>
</dbReference>
<dbReference type="InterPro" id="IPR050090">
    <property type="entry name" value="Tyrosine_recombinase_XerCD"/>
</dbReference>
<dbReference type="SUPFAM" id="SSF56349">
    <property type="entry name" value="DNA breaking-rejoining enzymes"/>
    <property type="match status" value="1"/>
</dbReference>
<evidence type="ECO:0000256" key="2">
    <source>
        <dbReference type="SAM" id="MobiDB-lite"/>
    </source>
</evidence>
<keyword evidence="1" id="KW-0233">DNA recombination</keyword>
<dbReference type="PROSITE" id="PS51898">
    <property type="entry name" value="TYR_RECOMBINASE"/>
    <property type="match status" value="1"/>
</dbReference>
<dbReference type="AlphaFoldDB" id="A0A5K7Z168"/>
<dbReference type="InterPro" id="IPR013762">
    <property type="entry name" value="Integrase-like_cat_sf"/>
</dbReference>
<dbReference type="InterPro" id="IPR011010">
    <property type="entry name" value="DNA_brk_join_enz"/>
</dbReference>
<protein>
    <recommendedName>
        <fullName evidence="3">Tyr recombinase domain-containing protein</fullName>
    </recommendedName>
</protein>
<dbReference type="GO" id="GO:0003677">
    <property type="term" value="F:DNA binding"/>
    <property type="evidence" value="ECO:0007669"/>
    <property type="project" value="InterPro"/>
</dbReference>
<dbReference type="InterPro" id="IPR002104">
    <property type="entry name" value="Integrase_catalytic"/>
</dbReference>
<dbReference type="RefSeq" id="WP_155303479.1">
    <property type="nucleotide sequence ID" value="NZ_AP021875.1"/>
</dbReference>
<dbReference type="EMBL" id="AP021875">
    <property type="protein sequence ID" value="BBO74445.1"/>
    <property type="molecule type" value="Genomic_DNA"/>
</dbReference>
<dbReference type="Gene3D" id="1.10.443.10">
    <property type="entry name" value="Intergrase catalytic core"/>
    <property type="match status" value="1"/>
</dbReference>
<dbReference type="KEGG" id="dwd:DSCW_18620"/>
<evidence type="ECO:0000313" key="4">
    <source>
        <dbReference type="EMBL" id="BBO74445.1"/>
    </source>
</evidence>
<dbReference type="GO" id="GO:0015074">
    <property type="term" value="P:DNA integration"/>
    <property type="evidence" value="ECO:0007669"/>
    <property type="project" value="InterPro"/>
</dbReference>
<evidence type="ECO:0000313" key="5">
    <source>
        <dbReference type="Proteomes" id="UP000427769"/>
    </source>
</evidence>
<dbReference type="Proteomes" id="UP000427769">
    <property type="component" value="Chromosome"/>
</dbReference>
<feature type="region of interest" description="Disordered" evidence="2">
    <location>
        <begin position="85"/>
        <end position="117"/>
    </location>
</feature>
<dbReference type="OrthoDB" id="9775880at2"/>
<keyword evidence="5" id="KW-1185">Reference proteome</keyword>
<proteinExistence type="predicted"/>
<dbReference type="GO" id="GO:0006310">
    <property type="term" value="P:DNA recombination"/>
    <property type="evidence" value="ECO:0007669"/>
    <property type="project" value="UniProtKB-KW"/>
</dbReference>
<accession>A0A5K7Z168</accession>
<dbReference type="PANTHER" id="PTHR30349:SF64">
    <property type="entry name" value="PROPHAGE INTEGRASE INTD-RELATED"/>
    <property type="match status" value="1"/>
</dbReference>
<gene>
    <name evidence="4" type="ORF">DSCW_18620</name>
</gene>
<reference evidence="4 5" key="1">
    <citation type="submission" date="2019-11" db="EMBL/GenBank/DDBJ databases">
        <title>Comparative genomics of hydrocarbon-degrading Desulfosarcina strains.</title>
        <authorList>
            <person name="Watanabe M."/>
            <person name="Kojima H."/>
            <person name="Fukui M."/>
        </authorList>
    </citation>
    <scope>NUCLEOTIDE SEQUENCE [LARGE SCALE GENOMIC DNA]</scope>
    <source>
        <strain evidence="4 5">PP31</strain>
    </source>
</reference>
<sequence length="117" mass="13128">MPEWVFVSNAGNPLDINSWRRRVFYKAIEKAELRKIRVHDIRHTYASLLIQAGESLAYVRDQLGHHSISVTVDIYGHLTPGGNKAAVDRLDDSTPEQPSATYAQPTKKGATSKWLTP</sequence>